<organism evidence="3 4">
    <name type="scientific">Roseobacter sinensis</name>
    <dbReference type="NCBI Taxonomy" id="2931391"/>
    <lineage>
        <taxon>Bacteria</taxon>
        <taxon>Pseudomonadati</taxon>
        <taxon>Pseudomonadota</taxon>
        <taxon>Alphaproteobacteria</taxon>
        <taxon>Rhodobacterales</taxon>
        <taxon>Roseobacteraceae</taxon>
        <taxon>Roseobacter</taxon>
    </lineage>
</organism>
<evidence type="ECO:0000313" key="3">
    <source>
        <dbReference type="EMBL" id="MCV3272248.1"/>
    </source>
</evidence>
<sequence>MTDVTALDQAHGAMEAAPEDDTARLRFYDQLAQSELFLMLAKDADGGDQITPEIFEVGADQYVLVFDREARLTGFAGRAVPYVALSGRAIASMLAGQRIGLGVNLEVAPSAILLPATAVTWLNETLGHSPDEVEAAVTQVHPPSGLPEALITALDGKLATAMGLAQSAYLVGVTYDTGARGHLLAFVGAVPEAQDALARAAAEALTFSGIEAGAMDVGFFPGGEPVVGRMEAVGLRFDLPQPQEPTRGAVIMPGRDPDKPPRLR</sequence>
<dbReference type="InterPro" id="IPR009839">
    <property type="entry name" value="SseB_N"/>
</dbReference>
<reference evidence="3 4" key="1">
    <citation type="submission" date="2022-04" db="EMBL/GenBank/DDBJ databases">
        <title>Roseobacter sp. WL0113 is a bacterium isolated from neritic sediment.</title>
        <authorList>
            <person name="Wang L."/>
            <person name="He W."/>
            <person name="Zhang D.-F."/>
        </authorList>
    </citation>
    <scope>NUCLEOTIDE SEQUENCE [LARGE SCALE GENOMIC DNA]</scope>
    <source>
        <strain evidence="3 4">WL0113</strain>
    </source>
</reference>
<proteinExistence type="predicted"/>
<evidence type="ECO:0000256" key="1">
    <source>
        <dbReference type="SAM" id="MobiDB-lite"/>
    </source>
</evidence>
<feature type="domain" description="SseB protein N-terminal" evidence="2">
    <location>
        <begin position="13"/>
        <end position="121"/>
    </location>
</feature>
<dbReference type="Proteomes" id="UP001208690">
    <property type="component" value="Unassembled WGS sequence"/>
</dbReference>
<comment type="caution">
    <text evidence="3">The sequence shown here is derived from an EMBL/GenBank/DDBJ whole genome shotgun (WGS) entry which is preliminary data.</text>
</comment>
<protein>
    <submittedName>
        <fullName evidence="3">SseB family protein</fullName>
    </submittedName>
</protein>
<accession>A0ABT3BFB0</accession>
<gene>
    <name evidence="3" type="ORF">MUB52_12490</name>
</gene>
<dbReference type="RefSeq" id="WP_263844572.1">
    <property type="nucleotide sequence ID" value="NZ_JALIEB010000007.1"/>
</dbReference>
<evidence type="ECO:0000259" key="2">
    <source>
        <dbReference type="Pfam" id="PF07179"/>
    </source>
</evidence>
<name>A0ABT3BFB0_9RHOB</name>
<dbReference type="Pfam" id="PF07179">
    <property type="entry name" value="SseB"/>
    <property type="match status" value="1"/>
</dbReference>
<feature type="region of interest" description="Disordered" evidence="1">
    <location>
        <begin position="240"/>
        <end position="264"/>
    </location>
</feature>
<evidence type="ECO:0000313" key="4">
    <source>
        <dbReference type="Proteomes" id="UP001208690"/>
    </source>
</evidence>
<keyword evidence="4" id="KW-1185">Reference proteome</keyword>
<feature type="compositionally biased region" description="Basic and acidic residues" evidence="1">
    <location>
        <begin position="255"/>
        <end position="264"/>
    </location>
</feature>
<dbReference type="EMBL" id="JALIEB010000007">
    <property type="protein sequence ID" value="MCV3272248.1"/>
    <property type="molecule type" value="Genomic_DNA"/>
</dbReference>